<dbReference type="RefSeq" id="WP_132326771.1">
    <property type="nucleotide sequence ID" value="NZ_SMKR01000208.1"/>
</dbReference>
<dbReference type="InterPro" id="IPR004378">
    <property type="entry name" value="F420H2_quin_Rdtase"/>
</dbReference>
<dbReference type="Gene3D" id="2.30.110.10">
    <property type="entry name" value="Electron Transport, Fmn-binding Protein, Chain A"/>
    <property type="match status" value="1"/>
</dbReference>
<organism evidence="2 3">
    <name type="scientific">Kribbella turkmenica</name>
    <dbReference type="NCBI Taxonomy" id="2530375"/>
    <lineage>
        <taxon>Bacteria</taxon>
        <taxon>Bacillati</taxon>
        <taxon>Actinomycetota</taxon>
        <taxon>Actinomycetes</taxon>
        <taxon>Propionibacteriales</taxon>
        <taxon>Kribbellaceae</taxon>
        <taxon>Kribbella</taxon>
    </lineage>
</organism>
<dbReference type="Proteomes" id="UP000295172">
    <property type="component" value="Unassembled WGS sequence"/>
</dbReference>
<dbReference type="InterPro" id="IPR012349">
    <property type="entry name" value="Split_barrel_FMN-bd"/>
</dbReference>
<sequence>MTADVQIGAKHHTMRPRELTGQERQTVWTDVILAEDPRIGRFATKAGRTIPVAVLEPTEPWSRTTCPRGWRTGSTRELVPNPPRELVPARS</sequence>
<comment type="caution">
    <text evidence="2">The sequence shown here is derived from an EMBL/GenBank/DDBJ whole genome shotgun (WGS) entry which is preliminary data.</text>
</comment>
<dbReference type="OrthoDB" id="8225825at2"/>
<feature type="region of interest" description="Disordered" evidence="1">
    <location>
        <begin position="1"/>
        <end position="22"/>
    </location>
</feature>
<gene>
    <name evidence="2" type="ORF">E1218_31920</name>
</gene>
<protein>
    <submittedName>
        <fullName evidence="2">DUF385 domain-containing protein</fullName>
    </submittedName>
</protein>
<feature type="region of interest" description="Disordered" evidence="1">
    <location>
        <begin position="60"/>
        <end position="91"/>
    </location>
</feature>
<evidence type="ECO:0000313" key="3">
    <source>
        <dbReference type="Proteomes" id="UP000295172"/>
    </source>
</evidence>
<dbReference type="GO" id="GO:0016491">
    <property type="term" value="F:oxidoreductase activity"/>
    <property type="evidence" value="ECO:0007669"/>
    <property type="project" value="InterPro"/>
</dbReference>
<name>A0A4R4WG14_9ACTN</name>
<dbReference type="AlphaFoldDB" id="A0A4R4WG14"/>
<keyword evidence="3" id="KW-1185">Reference proteome</keyword>
<dbReference type="EMBL" id="SMKR01000208">
    <property type="protein sequence ID" value="TDD15174.1"/>
    <property type="molecule type" value="Genomic_DNA"/>
</dbReference>
<reference evidence="2 3" key="1">
    <citation type="submission" date="2019-02" db="EMBL/GenBank/DDBJ databases">
        <title>Draft genome sequences of novel Actinobacteria.</title>
        <authorList>
            <person name="Sahin N."/>
            <person name="Ay H."/>
            <person name="Saygin H."/>
        </authorList>
    </citation>
    <scope>NUCLEOTIDE SEQUENCE [LARGE SCALE GENOMIC DNA]</scope>
    <source>
        <strain evidence="2 3">16K104</strain>
    </source>
</reference>
<proteinExistence type="predicted"/>
<evidence type="ECO:0000256" key="1">
    <source>
        <dbReference type="SAM" id="MobiDB-lite"/>
    </source>
</evidence>
<dbReference type="Pfam" id="PF04075">
    <property type="entry name" value="F420H2_quin_red"/>
    <property type="match status" value="1"/>
</dbReference>
<evidence type="ECO:0000313" key="2">
    <source>
        <dbReference type="EMBL" id="TDD15174.1"/>
    </source>
</evidence>
<accession>A0A4R4WG14</accession>